<dbReference type="EMBL" id="PCTT01000017">
    <property type="protein sequence ID" value="PIP87221.1"/>
    <property type="molecule type" value="Genomic_DNA"/>
</dbReference>
<accession>A0A2H0DZ10</accession>
<keyword evidence="1" id="KW-0472">Membrane</keyword>
<dbReference type="InterPro" id="IPR052159">
    <property type="entry name" value="Competence_DNA_uptake"/>
</dbReference>
<dbReference type="Proteomes" id="UP000231143">
    <property type="component" value="Unassembled WGS sequence"/>
</dbReference>
<feature type="domain" description="Metallo-beta-lactamase" evidence="2">
    <location>
        <begin position="46"/>
        <end position="244"/>
    </location>
</feature>
<dbReference type="InterPro" id="IPR001279">
    <property type="entry name" value="Metallo-B-lactamas"/>
</dbReference>
<dbReference type="InterPro" id="IPR035681">
    <property type="entry name" value="ComA-like_MBL"/>
</dbReference>
<dbReference type="CDD" id="cd07731">
    <property type="entry name" value="ComA-like_MBL-fold"/>
    <property type="match status" value="1"/>
</dbReference>
<organism evidence="3 4">
    <name type="scientific">Candidatus Campbellbacteria bacterium CG22_combo_CG10-13_8_21_14_all_36_13</name>
    <dbReference type="NCBI Taxonomy" id="1974529"/>
    <lineage>
        <taxon>Bacteria</taxon>
        <taxon>Candidatus Campbelliibacteriota</taxon>
    </lineage>
</organism>
<proteinExistence type="predicted"/>
<evidence type="ECO:0000259" key="2">
    <source>
        <dbReference type="SMART" id="SM00849"/>
    </source>
</evidence>
<keyword evidence="1" id="KW-0812">Transmembrane</keyword>
<evidence type="ECO:0000256" key="1">
    <source>
        <dbReference type="SAM" id="Phobius"/>
    </source>
</evidence>
<dbReference type="AlphaFoldDB" id="A0A2H0DZ10"/>
<evidence type="ECO:0000313" key="3">
    <source>
        <dbReference type="EMBL" id="PIP87221.1"/>
    </source>
</evidence>
<keyword evidence="1" id="KW-1133">Transmembrane helix</keyword>
<reference evidence="3 4" key="1">
    <citation type="submission" date="2017-09" db="EMBL/GenBank/DDBJ databases">
        <title>Depth-based differentiation of microbial function through sediment-hosted aquifers and enrichment of novel symbionts in the deep terrestrial subsurface.</title>
        <authorList>
            <person name="Probst A.J."/>
            <person name="Ladd B."/>
            <person name="Jarett J.K."/>
            <person name="Geller-Mcgrath D.E."/>
            <person name="Sieber C.M."/>
            <person name="Emerson J.B."/>
            <person name="Anantharaman K."/>
            <person name="Thomas B.C."/>
            <person name="Malmstrom R."/>
            <person name="Stieglmeier M."/>
            <person name="Klingl A."/>
            <person name="Woyke T."/>
            <person name="Ryan C.M."/>
            <person name="Banfield J.F."/>
        </authorList>
    </citation>
    <scope>NUCLEOTIDE SEQUENCE [LARGE SCALE GENOMIC DNA]</scope>
    <source>
        <strain evidence="3">CG22_combo_CG10-13_8_21_14_all_36_13</strain>
    </source>
</reference>
<sequence>MIQQNKKIFSSILVFGLLILNIVIFAGFPVSGATKNLKVAFLDIGQGDAIFIESPSGIQMLIDSGQNKSILEELAKIMSYDDRSLDAVLATHPDADHIGGIPFVFERFDVDTYISTTNTSETATYKRVEESVASEYGVVRLNAKRGMFFDMGDGVVVTVLFPDREVGGEDSNDSSIIVKVSYVESDFILTGDAPQSVENYLVGLDGEYLDAEVLKLGHHGSKTSTSESFLEIVSPEYAVISAGRDNRYGHPHKEVVDRVEEKGIQVLNTQIDGTIVFLSDGSRVWVE</sequence>
<dbReference type="Pfam" id="PF00753">
    <property type="entry name" value="Lactamase_B"/>
    <property type="match status" value="1"/>
</dbReference>
<comment type="caution">
    <text evidence="3">The sequence shown here is derived from an EMBL/GenBank/DDBJ whole genome shotgun (WGS) entry which is preliminary data.</text>
</comment>
<dbReference type="InterPro" id="IPR036866">
    <property type="entry name" value="RibonucZ/Hydroxyglut_hydro"/>
</dbReference>
<gene>
    <name evidence="3" type="ORF">COW81_01375</name>
</gene>
<dbReference type="SMART" id="SM00849">
    <property type="entry name" value="Lactamase_B"/>
    <property type="match status" value="1"/>
</dbReference>
<dbReference type="PANTHER" id="PTHR30619">
    <property type="entry name" value="DNA INTERNALIZATION/COMPETENCE PROTEIN COMEC/REC2"/>
    <property type="match status" value="1"/>
</dbReference>
<protein>
    <recommendedName>
        <fullName evidence="2">Metallo-beta-lactamase domain-containing protein</fullName>
    </recommendedName>
</protein>
<evidence type="ECO:0000313" key="4">
    <source>
        <dbReference type="Proteomes" id="UP000231143"/>
    </source>
</evidence>
<dbReference type="Gene3D" id="3.60.15.10">
    <property type="entry name" value="Ribonuclease Z/Hydroxyacylglutathione hydrolase-like"/>
    <property type="match status" value="1"/>
</dbReference>
<dbReference type="PANTHER" id="PTHR30619:SF1">
    <property type="entry name" value="RECOMBINATION PROTEIN 2"/>
    <property type="match status" value="1"/>
</dbReference>
<feature type="transmembrane region" description="Helical" evidence="1">
    <location>
        <begin position="12"/>
        <end position="30"/>
    </location>
</feature>
<name>A0A2H0DZ10_9BACT</name>
<dbReference type="SUPFAM" id="SSF56281">
    <property type="entry name" value="Metallo-hydrolase/oxidoreductase"/>
    <property type="match status" value="1"/>
</dbReference>